<accession>A0ABR3QNZ5</accession>
<evidence type="ECO:0000313" key="2">
    <source>
        <dbReference type="Proteomes" id="UP001521785"/>
    </source>
</evidence>
<reference evidence="1 2" key="1">
    <citation type="submission" date="2024-02" db="EMBL/GenBank/DDBJ databases">
        <title>De novo assembly and annotation of 12 fungi associated with fruit tree decline syndrome in Ontario, Canada.</title>
        <authorList>
            <person name="Sulman M."/>
            <person name="Ellouze W."/>
            <person name="Ilyukhin E."/>
        </authorList>
    </citation>
    <scope>NUCLEOTIDE SEQUENCE [LARGE SCALE GENOMIC DNA]</scope>
    <source>
        <strain evidence="1 2">M42-189</strain>
    </source>
</reference>
<proteinExistence type="predicted"/>
<gene>
    <name evidence="1" type="ORF">SLS60_010614</name>
</gene>
<protein>
    <submittedName>
        <fullName evidence="1">Uncharacterized protein</fullName>
    </submittedName>
</protein>
<name>A0ABR3QNZ5_9PLEO</name>
<comment type="caution">
    <text evidence="1">The sequence shown here is derived from an EMBL/GenBank/DDBJ whole genome shotgun (WGS) entry which is preliminary data.</text>
</comment>
<dbReference type="EMBL" id="JAKJXO020000018">
    <property type="protein sequence ID" value="KAL1593881.1"/>
    <property type="molecule type" value="Genomic_DNA"/>
</dbReference>
<dbReference type="Proteomes" id="UP001521785">
    <property type="component" value="Unassembled WGS sequence"/>
</dbReference>
<organism evidence="1 2">
    <name type="scientific">Paraconiothyrium brasiliense</name>
    <dbReference type="NCBI Taxonomy" id="300254"/>
    <lineage>
        <taxon>Eukaryota</taxon>
        <taxon>Fungi</taxon>
        <taxon>Dikarya</taxon>
        <taxon>Ascomycota</taxon>
        <taxon>Pezizomycotina</taxon>
        <taxon>Dothideomycetes</taxon>
        <taxon>Pleosporomycetidae</taxon>
        <taxon>Pleosporales</taxon>
        <taxon>Massarineae</taxon>
        <taxon>Didymosphaeriaceae</taxon>
        <taxon>Paraconiothyrium</taxon>
    </lineage>
</organism>
<keyword evidence="2" id="KW-1185">Reference proteome</keyword>
<sequence>MAFQQHYYTQPSLFEHLNYDVRQIIYQFMENHLPPVSHSLKYAGFALSCKQAYAEIRQPAIKGLRRFLEDFQRYFQRYASTPLEVIPDIPLDSPFTSVRCISLRVPSSLVISSFDTQLDKAVVALRPILSGHFQKVTLLFVDPHNEYPVNFKTAMRVSSGFALFRLSQIIMDERKVQSSITALSKYISKLPGYDAVHPNTSAQPCSAEFTGTLLSEGHDLPHPISTTNIQIAWDWRPEELISTPSQLRGYQHEYSAQTEKHQEPTWPQLYVVESDDKTVGMQGIVCKHRWNVSESVRVYWLLQEHRYKSLRGYCWTEGVGGDVQDGLGGMSAKEFQERNPPLILAALF</sequence>
<evidence type="ECO:0000313" key="1">
    <source>
        <dbReference type="EMBL" id="KAL1593881.1"/>
    </source>
</evidence>